<name>A0A949U413_9CLOT</name>
<gene>
    <name evidence="1" type="ORF">I6U48_24505</name>
</gene>
<dbReference type="AlphaFoldDB" id="A0A949U413"/>
<evidence type="ECO:0000313" key="1">
    <source>
        <dbReference type="EMBL" id="MBV7276058.1"/>
    </source>
</evidence>
<dbReference type="EMBL" id="JAEEGC010000150">
    <property type="protein sequence ID" value="MBV7276058.1"/>
    <property type="molecule type" value="Genomic_DNA"/>
</dbReference>
<accession>A0A949U413</accession>
<evidence type="ECO:0000313" key="2">
    <source>
        <dbReference type="Proteomes" id="UP000694308"/>
    </source>
</evidence>
<keyword evidence="2" id="KW-1185">Reference proteome</keyword>
<protein>
    <submittedName>
        <fullName evidence="1">Uncharacterized protein</fullName>
    </submittedName>
</protein>
<sequence>MNLIKEEGDLLLVQCNLCKKEFTIEKKKCIKTSEGYELKEKIKCNICGEIDSSIVNYRKMLKFYNMTEKKRNLRTFESEKKAQVQNSSIKNQIRCPKCGSTQITSNNKGFSVGKAVGGLALFGQVGLLGGFLGSKKVVVTCLKCGNQWKAGKL</sequence>
<dbReference type="Proteomes" id="UP000694308">
    <property type="component" value="Unassembled WGS sequence"/>
</dbReference>
<reference evidence="1" key="1">
    <citation type="submission" date="2020-12" db="EMBL/GenBank/DDBJ databases">
        <title>Clostridium thailandense sp. nov., a novel acetogenic bacterium isolated from peat land soil in Thailand.</title>
        <authorList>
            <person name="Chaikitkaew S."/>
            <person name="Birkeland N.K."/>
        </authorList>
    </citation>
    <scope>NUCLEOTIDE SEQUENCE</scope>
    <source>
        <strain evidence="1">PL3</strain>
    </source>
</reference>
<comment type="caution">
    <text evidence="1">The sequence shown here is derived from an EMBL/GenBank/DDBJ whole genome shotgun (WGS) entry which is preliminary data.</text>
</comment>
<dbReference type="RefSeq" id="WP_218323104.1">
    <property type="nucleotide sequence ID" value="NZ_JAEEGC010000150.1"/>
</dbReference>
<proteinExistence type="predicted"/>
<organism evidence="1 2">
    <name type="scientific">Clostridium thailandense</name>
    <dbReference type="NCBI Taxonomy" id="2794346"/>
    <lineage>
        <taxon>Bacteria</taxon>
        <taxon>Bacillati</taxon>
        <taxon>Bacillota</taxon>
        <taxon>Clostridia</taxon>
        <taxon>Eubacteriales</taxon>
        <taxon>Clostridiaceae</taxon>
        <taxon>Clostridium</taxon>
    </lineage>
</organism>